<dbReference type="SUPFAM" id="SSF53067">
    <property type="entry name" value="Actin-like ATPase domain"/>
    <property type="match status" value="1"/>
</dbReference>
<keyword evidence="6" id="KW-1185">Reference proteome</keyword>
<comment type="caution">
    <text evidence="5">The sequence shown here is derived from an EMBL/GenBank/DDBJ whole genome shotgun (WGS) entry which is preliminary data.</text>
</comment>
<dbReference type="Gene3D" id="3.40.367.20">
    <property type="match status" value="1"/>
</dbReference>
<dbReference type="InterPro" id="IPR003836">
    <property type="entry name" value="Glucokinase"/>
</dbReference>
<organism evidence="5 6">
    <name type="scientific">Pseudothauera rhizosphaerae</name>
    <dbReference type="NCBI Taxonomy" id="2565932"/>
    <lineage>
        <taxon>Bacteria</taxon>
        <taxon>Pseudomonadati</taxon>
        <taxon>Pseudomonadota</taxon>
        <taxon>Betaproteobacteria</taxon>
        <taxon>Rhodocyclales</taxon>
        <taxon>Zoogloeaceae</taxon>
        <taxon>Pseudothauera</taxon>
    </lineage>
</organism>
<evidence type="ECO:0000256" key="4">
    <source>
        <dbReference type="RuleBase" id="RU004046"/>
    </source>
</evidence>
<keyword evidence="2 3" id="KW-0418">Kinase</keyword>
<keyword evidence="3" id="KW-0067">ATP-binding</keyword>
<dbReference type="InterPro" id="IPR043129">
    <property type="entry name" value="ATPase_NBD"/>
</dbReference>
<dbReference type="Pfam" id="PF02685">
    <property type="entry name" value="Glucokinase"/>
    <property type="match status" value="1"/>
</dbReference>
<feature type="binding site" evidence="3">
    <location>
        <begin position="6"/>
        <end position="11"/>
    </location>
    <ligand>
        <name>ATP</name>
        <dbReference type="ChEBI" id="CHEBI:30616"/>
    </ligand>
</feature>
<dbReference type="CDD" id="cd24008">
    <property type="entry name" value="ASKHA_NBD_GLK"/>
    <property type="match status" value="1"/>
</dbReference>
<dbReference type="GO" id="GO:0005536">
    <property type="term" value="F:D-glucose binding"/>
    <property type="evidence" value="ECO:0007669"/>
    <property type="project" value="InterPro"/>
</dbReference>
<evidence type="ECO:0000313" key="5">
    <source>
        <dbReference type="EMBL" id="THF57241.1"/>
    </source>
</evidence>
<dbReference type="GO" id="GO:0005829">
    <property type="term" value="C:cytosol"/>
    <property type="evidence" value="ECO:0007669"/>
    <property type="project" value="TreeGrafter"/>
</dbReference>
<keyword evidence="1 3" id="KW-0808">Transferase</keyword>
<comment type="similarity">
    <text evidence="3 4">Belongs to the bacterial glucokinase family.</text>
</comment>
<name>A0A4S4AES0_9RHOO</name>
<keyword evidence="3" id="KW-0324">Glycolysis</keyword>
<dbReference type="GO" id="GO:0005524">
    <property type="term" value="F:ATP binding"/>
    <property type="evidence" value="ECO:0007669"/>
    <property type="project" value="UniProtKB-UniRule"/>
</dbReference>
<evidence type="ECO:0000256" key="2">
    <source>
        <dbReference type="ARBA" id="ARBA00022777"/>
    </source>
</evidence>
<accession>A0A4S4AES0</accession>
<dbReference type="EMBL" id="SSOD01000018">
    <property type="protein sequence ID" value="THF57241.1"/>
    <property type="molecule type" value="Genomic_DNA"/>
</dbReference>
<dbReference type="Proteomes" id="UP000307956">
    <property type="component" value="Unassembled WGS sequence"/>
</dbReference>
<dbReference type="AlphaFoldDB" id="A0A4S4AES0"/>
<evidence type="ECO:0000256" key="3">
    <source>
        <dbReference type="HAMAP-Rule" id="MF_00524"/>
    </source>
</evidence>
<dbReference type="OrthoDB" id="257751at2"/>
<dbReference type="NCBIfam" id="TIGR00749">
    <property type="entry name" value="glk"/>
    <property type="match status" value="1"/>
</dbReference>
<sequence>MLILAADIGGSQARLLLGTCEGAGWREVRRETFRSREFSGIEALLQRFLQPGEQPHAACLAVAGPVRGAQVKMTNLPWILDSAALTERFGFRRLHLMNDFAAQALALPLLGKDDLRTLQPGVPQADGVCALIGAGTGLGMALLAGSAEHPVAMPSEGGHADFAPRDAQQRLLLDYLQPQYGRVSLELLLSGRGLERLYRFVAGLPAGASPSLDAAAITAAARAGDAQAAAAVDLFGRLLTSAAGNLALTALAHGGVFLSGGIAPRILPFLQQPAVRAAFHDKAPMRELLERIPLHVVINEQLGLFGAARMAAKLAQAGE</sequence>
<evidence type="ECO:0000313" key="6">
    <source>
        <dbReference type="Proteomes" id="UP000307956"/>
    </source>
</evidence>
<dbReference type="PANTHER" id="PTHR47690">
    <property type="entry name" value="GLUCOKINASE"/>
    <property type="match status" value="1"/>
</dbReference>
<dbReference type="PANTHER" id="PTHR47690:SF1">
    <property type="entry name" value="GLUCOKINASE"/>
    <property type="match status" value="1"/>
</dbReference>
<comment type="subcellular location">
    <subcellularLocation>
        <location evidence="3">Cytoplasm</location>
    </subcellularLocation>
</comment>
<dbReference type="GO" id="GO:0004340">
    <property type="term" value="F:glucokinase activity"/>
    <property type="evidence" value="ECO:0007669"/>
    <property type="project" value="UniProtKB-UniRule"/>
</dbReference>
<gene>
    <name evidence="3 5" type="primary">glk</name>
    <name evidence="5" type="ORF">E6O51_18255</name>
</gene>
<comment type="catalytic activity">
    <reaction evidence="3">
        <text>D-glucose + ATP = D-glucose 6-phosphate + ADP + H(+)</text>
        <dbReference type="Rhea" id="RHEA:17825"/>
        <dbReference type="ChEBI" id="CHEBI:4167"/>
        <dbReference type="ChEBI" id="CHEBI:15378"/>
        <dbReference type="ChEBI" id="CHEBI:30616"/>
        <dbReference type="ChEBI" id="CHEBI:61548"/>
        <dbReference type="ChEBI" id="CHEBI:456216"/>
        <dbReference type="EC" id="2.7.1.2"/>
    </reaction>
</comment>
<keyword evidence="3" id="KW-0963">Cytoplasm</keyword>
<reference evidence="5 6" key="1">
    <citation type="submission" date="2019-04" db="EMBL/GenBank/DDBJ databases">
        <title>Azoarcus rhizosphaerae sp. nov. isolated from rhizosphere of Ficus religiosa.</title>
        <authorList>
            <person name="Lin S.-Y."/>
            <person name="Hameed A."/>
            <person name="Hsu Y.-H."/>
            <person name="Young C.-C."/>
        </authorList>
    </citation>
    <scope>NUCLEOTIDE SEQUENCE [LARGE SCALE GENOMIC DNA]</scope>
    <source>
        <strain evidence="5 6">CC-YHH848</strain>
    </source>
</reference>
<protein>
    <recommendedName>
        <fullName evidence="3">Glucokinase</fullName>
        <ecNumber evidence="3">2.7.1.2</ecNumber>
    </recommendedName>
    <alternativeName>
        <fullName evidence="3">Glucose kinase</fullName>
    </alternativeName>
</protein>
<keyword evidence="3" id="KW-0547">Nucleotide-binding</keyword>
<dbReference type="HAMAP" id="MF_00524">
    <property type="entry name" value="Glucokinase"/>
    <property type="match status" value="1"/>
</dbReference>
<dbReference type="GO" id="GO:0006096">
    <property type="term" value="P:glycolytic process"/>
    <property type="evidence" value="ECO:0007669"/>
    <property type="project" value="UniProtKB-UniRule"/>
</dbReference>
<dbReference type="Gene3D" id="3.30.420.40">
    <property type="match status" value="1"/>
</dbReference>
<dbReference type="EC" id="2.7.1.2" evidence="3"/>
<evidence type="ECO:0000256" key="1">
    <source>
        <dbReference type="ARBA" id="ARBA00022679"/>
    </source>
</evidence>
<dbReference type="InterPro" id="IPR050201">
    <property type="entry name" value="Bacterial_glucokinase"/>
</dbReference>
<dbReference type="RefSeq" id="WP_136386446.1">
    <property type="nucleotide sequence ID" value="NZ_SSOD01000018.1"/>
</dbReference>
<proteinExistence type="inferred from homology"/>